<keyword evidence="4" id="KW-1185">Reference proteome</keyword>
<dbReference type="Proteomes" id="UP000185557">
    <property type="component" value="Unassembled WGS sequence"/>
</dbReference>
<evidence type="ECO:0000313" key="4">
    <source>
        <dbReference type="Proteomes" id="UP000185557"/>
    </source>
</evidence>
<evidence type="ECO:0000313" key="3">
    <source>
        <dbReference type="EMBL" id="OKH46886.1"/>
    </source>
</evidence>
<accession>A0A1U7J3L9</accession>
<organism evidence="3 4">
    <name type="scientific">Phormidium tenue NIES-30</name>
    <dbReference type="NCBI Taxonomy" id="549789"/>
    <lineage>
        <taxon>Bacteria</taxon>
        <taxon>Bacillati</taxon>
        <taxon>Cyanobacteriota</taxon>
        <taxon>Cyanophyceae</taxon>
        <taxon>Oscillatoriophycideae</taxon>
        <taxon>Oscillatoriales</taxon>
        <taxon>Oscillatoriaceae</taxon>
        <taxon>Phormidium</taxon>
    </lineage>
</organism>
<feature type="transmembrane region" description="Helical" evidence="2">
    <location>
        <begin position="125"/>
        <end position="143"/>
    </location>
</feature>
<dbReference type="EMBL" id="MRCG01000011">
    <property type="protein sequence ID" value="OKH46886.1"/>
    <property type="molecule type" value="Genomic_DNA"/>
</dbReference>
<feature type="region of interest" description="Disordered" evidence="1">
    <location>
        <begin position="92"/>
        <end position="118"/>
    </location>
</feature>
<reference evidence="3 4" key="1">
    <citation type="submission" date="2016-11" db="EMBL/GenBank/DDBJ databases">
        <title>Draft Genome Sequences of Nine Cyanobacterial Strains from Diverse Habitats.</title>
        <authorList>
            <person name="Zhu T."/>
            <person name="Hou S."/>
            <person name="Lu X."/>
            <person name="Hess W.R."/>
        </authorList>
    </citation>
    <scope>NUCLEOTIDE SEQUENCE [LARGE SCALE GENOMIC DNA]</scope>
    <source>
        <strain evidence="3 4">NIES-30</strain>
    </source>
</reference>
<name>A0A1U7J3L9_9CYAN</name>
<evidence type="ECO:0000256" key="2">
    <source>
        <dbReference type="SAM" id="Phobius"/>
    </source>
</evidence>
<feature type="compositionally biased region" description="Polar residues" evidence="1">
    <location>
        <begin position="94"/>
        <end position="118"/>
    </location>
</feature>
<dbReference type="AlphaFoldDB" id="A0A1U7J3L9"/>
<protein>
    <submittedName>
        <fullName evidence="3">Uncharacterized protein</fullName>
    </submittedName>
</protein>
<proteinExistence type="predicted"/>
<evidence type="ECO:0000256" key="1">
    <source>
        <dbReference type="SAM" id="MobiDB-lite"/>
    </source>
</evidence>
<dbReference type="STRING" id="549789.NIES30_15420"/>
<sequence length="355" mass="38332">MTDSLKTAAKAGDIKAIEGLMNESFKAKGITVRVTSIDSSLNILLRGKEPPDPKFAALVKQDLQSIQPTGFEKASVVARAIEKQILWTEEWSLESPNTEPKSTLSNTPETLSQTKHNRNSGGKNFTLLLVLLGLAGVIGWFLFERAQPTPEAASMQNAAEEINRTIEETDQQIQEDSASSVTDKSPLTPQVSDPFGDAVRSATQAANLAQTAKASEEWSDVAKFWSEAIRYMQEVPANNTNYAVAQTKANEYQANFSYAQQQETKGLPTPQPKEPVKEAQLAPDIINVGVSDGGPVVVSMDVNCSNQTSRVIGSISAGSFTSITPTPWEESLLAQAVCRGDSTVGMDGVNFSIEY</sequence>
<dbReference type="RefSeq" id="WP_073609313.1">
    <property type="nucleotide sequence ID" value="NZ_MRCG01000011.1"/>
</dbReference>
<feature type="compositionally biased region" description="Polar residues" evidence="1">
    <location>
        <begin position="171"/>
        <end position="191"/>
    </location>
</feature>
<dbReference type="OrthoDB" id="570330at2"/>
<keyword evidence="2" id="KW-0812">Transmembrane</keyword>
<keyword evidence="2" id="KW-1133">Transmembrane helix</keyword>
<keyword evidence="2" id="KW-0472">Membrane</keyword>
<feature type="region of interest" description="Disordered" evidence="1">
    <location>
        <begin position="168"/>
        <end position="196"/>
    </location>
</feature>
<gene>
    <name evidence="3" type="ORF">NIES30_15420</name>
</gene>
<comment type="caution">
    <text evidence="3">The sequence shown here is derived from an EMBL/GenBank/DDBJ whole genome shotgun (WGS) entry which is preliminary data.</text>
</comment>